<feature type="compositionally biased region" description="Low complexity" evidence="1">
    <location>
        <begin position="135"/>
        <end position="145"/>
    </location>
</feature>
<keyword evidence="2" id="KW-0472">Membrane</keyword>
<feature type="compositionally biased region" description="Basic and acidic residues" evidence="1">
    <location>
        <begin position="105"/>
        <end position="114"/>
    </location>
</feature>
<proteinExistence type="predicted"/>
<organism evidence="3 4">
    <name type="scientific">Nonomuraea ferruginea</name>
    <dbReference type="NCBI Taxonomy" id="46174"/>
    <lineage>
        <taxon>Bacteria</taxon>
        <taxon>Bacillati</taxon>
        <taxon>Actinomycetota</taxon>
        <taxon>Actinomycetes</taxon>
        <taxon>Streptosporangiales</taxon>
        <taxon>Streptosporangiaceae</taxon>
        <taxon>Nonomuraea</taxon>
    </lineage>
</organism>
<feature type="region of interest" description="Disordered" evidence="1">
    <location>
        <begin position="1"/>
        <end position="454"/>
    </location>
</feature>
<protein>
    <submittedName>
        <fullName evidence="3">Uncharacterized protein</fullName>
    </submittedName>
</protein>
<feature type="transmembrane region" description="Helical" evidence="2">
    <location>
        <begin position="537"/>
        <end position="558"/>
    </location>
</feature>
<feature type="compositionally biased region" description="Low complexity" evidence="1">
    <location>
        <begin position="396"/>
        <end position="412"/>
    </location>
</feature>
<accession>A0ABT4SZJ7</accession>
<dbReference type="RefSeq" id="WP_271277166.1">
    <property type="nucleotide sequence ID" value="NZ_BAABFD010000011.1"/>
</dbReference>
<name>A0ABT4SZJ7_9ACTN</name>
<feature type="transmembrane region" description="Helical" evidence="2">
    <location>
        <begin position="765"/>
        <end position="788"/>
    </location>
</feature>
<comment type="caution">
    <text evidence="3">The sequence shown here is derived from an EMBL/GenBank/DDBJ whole genome shotgun (WGS) entry which is preliminary data.</text>
</comment>
<feature type="compositionally biased region" description="Basic and acidic residues" evidence="1">
    <location>
        <begin position="174"/>
        <end position="200"/>
    </location>
</feature>
<gene>
    <name evidence="3" type="ORF">OUY24_18855</name>
</gene>
<feature type="compositionally biased region" description="Low complexity" evidence="1">
    <location>
        <begin position="245"/>
        <end position="257"/>
    </location>
</feature>
<feature type="compositionally biased region" description="Polar residues" evidence="1">
    <location>
        <begin position="296"/>
        <end position="313"/>
    </location>
</feature>
<evidence type="ECO:0000313" key="4">
    <source>
        <dbReference type="Proteomes" id="UP001212498"/>
    </source>
</evidence>
<feature type="compositionally biased region" description="Low complexity" evidence="1">
    <location>
        <begin position="91"/>
        <end position="101"/>
    </location>
</feature>
<dbReference type="EMBL" id="JAPNUD010000048">
    <property type="protein sequence ID" value="MDA0642692.1"/>
    <property type="molecule type" value="Genomic_DNA"/>
</dbReference>
<feature type="transmembrane region" description="Helical" evidence="2">
    <location>
        <begin position="928"/>
        <end position="947"/>
    </location>
</feature>
<reference evidence="3 4" key="1">
    <citation type="submission" date="2022-11" db="EMBL/GenBank/DDBJ databases">
        <title>Nonomuraea corallina sp. nov., a new species of the genus Nonomuraea isolated from sea side sediment in Thai sea.</title>
        <authorList>
            <person name="Ngamcharungchit C."/>
            <person name="Matsumoto A."/>
            <person name="Suriyachadkun C."/>
            <person name="Panbangred W."/>
            <person name="Inahashi Y."/>
            <person name="Intra B."/>
        </authorList>
    </citation>
    <scope>NUCLEOTIDE SEQUENCE [LARGE SCALE GENOMIC DNA]</scope>
    <source>
        <strain evidence="3 4">DSM 43553</strain>
    </source>
</reference>
<feature type="compositionally biased region" description="Acidic residues" evidence="1">
    <location>
        <begin position="43"/>
        <end position="54"/>
    </location>
</feature>
<feature type="compositionally biased region" description="Low complexity" evidence="1">
    <location>
        <begin position="338"/>
        <end position="354"/>
    </location>
</feature>
<feature type="transmembrane region" description="Helical" evidence="2">
    <location>
        <begin position="824"/>
        <end position="843"/>
    </location>
</feature>
<feature type="transmembrane region" description="Helical" evidence="2">
    <location>
        <begin position="1113"/>
        <end position="1133"/>
    </location>
</feature>
<feature type="compositionally biased region" description="Polar residues" evidence="1">
    <location>
        <begin position="361"/>
        <end position="378"/>
    </location>
</feature>
<evidence type="ECO:0000313" key="3">
    <source>
        <dbReference type="EMBL" id="MDA0642692.1"/>
    </source>
</evidence>
<sequence length="1172" mass="123958">MPFDPEATGIIPRLDLDAAKDRADTPNPADADQPTDGSADDRPSDEEAAEEPPADAERPARERPADAKASAERPAGARPADVVTDAERPAGARAAASSGGDSAEDERGAKRDSEDVSQTLTFRIPGPPSVHIGRPPTAEEAAAAAAPPPASKGTTASKAQSVPEKTRSAQKAVPETEKTRSGEKSVPEAEKTRSGEKAVPEAETPSGQKAAPETEARSGTKAVAEAEGARSGQKPVGDAAKPKAEGAAPAAAPGQGDAEPETATLPKLKFGPSAKPTEDVSGTTPFPAQQARKDSGASTAPPTTDFTSPSTGGVSRPAAKGSPAPTARGGKATGGAGASAASAPAKGKPGQPGAKAEDGGQETTSPQDAAATQTSIALQKNPAAPQTPAGPRKDPAAPQAPKALQKDPAAPQGPASLQKDPAEAPAASKQGAAAAQTATAVRQKPVATPGAAGEQGGRWARLLASAPRWLPVLLVLEGLVMYVLAVKAPPGPYWGVDPEEINGLGLISALPVTAFAAILIMVVSFFVTVAQSTDRKFLLLFQIAAITFALHGVGALVAEEPRFPTAYIHAGFVEFIGRTGETAINIDARMGWPGFFALFAFVTKAAGIEDLTPILNWSPLLSNLLYLLPFVLILRQVVATTRARWFAALLFILVQWIGQDYFSPQGFTFALYLVFVAILLRWFGRVEPRTKPIPPKGLRRLLARLDAMTPGELANTGMFRADKLLMLMLLLALFVAATASHQITPFMMLGVLTAFLLFKRTSLTWGLPFFLGLVVLTWISYMAVGFWVGQIDTIFGGLGRVLDNLQTNTGDRIEGTDALHALVLQARLGILVVILALAAVGLFRRLHRGVFDRAALILLCVPALALAMQSYGGEMGLRIYMFALPGACLLAAYAFFPNMPADSADVREETVPLRKRNVRFNPDLTRKISLVLAACMAVAFAGAFLVARYGNEKFERVTSGEVAAMHHVYEHDKPSARVVYLVPKLGPEVTPTLPWGERDIELVNFAGQAQVFKDPTNITGVIDSLKPGPESPRNTYVVVSRGQVSYLQLNEGFPEGWGEKFRAALDAAPELKRVFSNDDAALYTWGKFVRGTEIPDPRPYKVQGEPTSPWTPVGIGALAVTWIALFGYEVIRLNGPRRAPRARRWMLAVAIPAFAVALGVIVERFVYIAGLN</sequence>
<feature type="transmembrane region" description="Helical" evidence="2">
    <location>
        <begin position="850"/>
        <end position="871"/>
    </location>
</feature>
<feature type="transmembrane region" description="Helical" evidence="2">
    <location>
        <begin position="725"/>
        <end position="758"/>
    </location>
</feature>
<feature type="transmembrane region" description="Helical" evidence="2">
    <location>
        <begin position="620"/>
        <end position="637"/>
    </location>
</feature>
<feature type="transmembrane region" description="Helical" evidence="2">
    <location>
        <begin position="877"/>
        <end position="896"/>
    </location>
</feature>
<keyword evidence="2" id="KW-1133">Transmembrane helix</keyword>
<feature type="transmembrane region" description="Helical" evidence="2">
    <location>
        <begin position="1145"/>
        <end position="1167"/>
    </location>
</feature>
<keyword evidence="2" id="KW-0812">Transmembrane</keyword>
<feature type="compositionally biased region" description="Low complexity" evidence="1">
    <location>
        <begin position="423"/>
        <end position="440"/>
    </location>
</feature>
<keyword evidence="4" id="KW-1185">Reference proteome</keyword>
<evidence type="ECO:0000256" key="1">
    <source>
        <dbReference type="SAM" id="MobiDB-lite"/>
    </source>
</evidence>
<feature type="transmembrane region" description="Helical" evidence="2">
    <location>
        <begin position="506"/>
        <end position="530"/>
    </location>
</feature>
<feature type="compositionally biased region" description="Basic and acidic residues" evidence="1">
    <location>
        <begin position="14"/>
        <end position="24"/>
    </location>
</feature>
<dbReference type="Proteomes" id="UP001212498">
    <property type="component" value="Unassembled WGS sequence"/>
</dbReference>
<evidence type="ECO:0000256" key="2">
    <source>
        <dbReference type="SAM" id="Phobius"/>
    </source>
</evidence>
<feature type="transmembrane region" description="Helical" evidence="2">
    <location>
        <begin position="666"/>
        <end position="684"/>
    </location>
</feature>
<feature type="compositionally biased region" description="Basic and acidic residues" evidence="1">
    <location>
        <begin position="55"/>
        <end position="71"/>
    </location>
</feature>